<dbReference type="EMBL" id="CALTRL010000611">
    <property type="protein sequence ID" value="CAH7668843.1"/>
    <property type="molecule type" value="Genomic_DNA"/>
</dbReference>
<name>A0AAV0ANL3_PHAPC</name>
<dbReference type="AlphaFoldDB" id="A0AAV0ANL3"/>
<evidence type="ECO:0000313" key="1">
    <source>
        <dbReference type="EMBL" id="CAH7668843.1"/>
    </source>
</evidence>
<proteinExistence type="predicted"/>
<reference evidence="1" key="1">
    <citation type="submission" date="2022-06" db="EMBL/GenBank/DDBJ databases">
        <authorList>
            <consortium name="SYNGENTA / RWTH Aachen University"/>
        </authorList>
    </citation>
    <scope>NUCLEOTIDE SEQUENCE</scope>
</reference>
<gene>
    <name evidence="1" type="ORF">PPACK8108_LOCUS3404</name>
</gene>
<comment type="caution">
    <text evidence="1">The sequence shown here is derived from an EMBL/GenBank/DDBJ whole genome shotgun (WGS) entry which is preliminary data.</text>
</comment>
<accession>A0AAV0ANL3</accession>
<keyword evidence="2" id="KW-1185">Reference proteome</keyword>
<organism evidence="1 2">
    <name type="scientific">Phakopsora pachyrhizi</name>
    <name type="common">Asian soybean rust disease fungus</name>
    <dbReference type="NCBI Taxonomy" id="170000"/>
    <lineage>
        <taxon>Eukaryota</taxon>
        <taxon>Fungi</taxon>
        <taxon>Dikarya</taxon>
        <taxon>Basidiomycota</taxon>
        <taxon>Pucciniomycotina</taxon>
        <taxon>Pucciniomycetes</taxon>
        <taxon>Pucciniales</taxon>
        <taxon>Phakopsoraceae</taxon>
        <taxon>Phakopsora</taxon>
    </lineage>
</organism>
<sequence length="51" mass="5454">MAVPVDKDVGRQAGGAGRLVSRLAGRQVGQVGRRTGRVQVDLTDGYFQNQI</sequence>
<protein>
    <submittedName>
        <fullName evidence="1">Uncharacterized protein</fullName>
    </submittedName>
</protein>
<evidence type="ECO:0000313" key="2">
    <source>
        <dbReference type="Proteomes" id="UP001153365"/>
    </source>
</evidence>
<dbReference type="Proteomes" id="UP001153365">
    <property type="component" value="Unassembled WGS sequence"/>
</dbReference>